<organism evidence="2 3">
    <name type="scientific">Triticum urartu</name>
    <name type="common">Red wild einkorn</name>
    <name type="synonym">Crithodium urartu</name>
    <dbReference type="NCBI Taxonomy" id="4572"/>
    <lineage>
        <taxon>Eukaryota</taxon>
        <taxon>Viridiplantae</taxon>
        <taxon>Streptophyta</taxon>
        <taxon>Embryophyta</taxon>
        <taxon>Tracheophyta</taxon>
        <taxon>Spermatophyta</taxon>
        <taxon>Magnoliopsida</taxon>
        <taxon>Liliopsida</taxon>
        <taxon>Poales</taxon>
        <taxon>Poaceae</taxon>
        <taxon>BOP clade</taxon>
        <taxon>Pooideae</taxon>
        <taxon>Triticodae</taxon>
        <taxon>Triticeae</taxon>
        <taxon>Triticinae</taxon>
        <taxon>Triticum</taxon>
    </lineage>
</organism>
<reference evidence="3" key="1">
    <citation type="journal article" date="2013" name="Nature">
        <title>Draft genome of the wheat A-genome progenitor Triticum urartu.</title>
        <authorList>
            <person name="Ling H.Q."/>
            <person name="Zhao S."/>
            <person name="Liu D."/>
            <person name="Wang J."/>
            <person name="Sun H."/>
            <person name="Zhang C."/>
            <person name="Fan H."/>
            <person name="Li D."/>
            <person name="Dong L."/>
            <person name="Tao Y."/>
            <person name="Gao C."/>
            <person name="Wu H."/>
            <person name="Li Y."/>
            <person name="Cui Y."/>
            <person name="Guo X."/>
            <person name="Zheng S."/>
            <person name="Wang B."/>
            <person name="Yu K."/>
            <person name="Liang Q."/>
            <person name="Yang W."/>
            <person name="Lou X."/>
            <person name="Chen J."/>
            <person name="Feng M."/>
            <person name="Jian J."/>
            <person name="Zhang X."/>
            <person name="Luo G."/>
            <person name="Jiang Y."/>
            <person name="Liu J."/>
            <person name="Wang Z."/>
            <person name="Sha Y."/>
            <person name="Zhang B."/>
            <person name="Wu H."/>
            <person name="Tang D."/>
            <person name="Shen Q."/>
            <person name="Xue P."/>
            <person name="Zou S."/>
            <person name="Wang X."/>
            <person name="Liu X."/>
            <person name="Wang F."/>
            <person name="Yang Y."/>
            <person name="An X."/>
            <person name="Dong Z."/>
            <person name="Zhang K."/>
            <person name="Zhang X."/>
            <person name="Luo M.C."/>
            <person name="Dvorak J."/>
            <person name="Tong Y."/>
            <person name="Wang J."/>
            <person name="Yang H."/>
            <person name="Li Z."/>
            <person name="Wang D."/>
            <person name="Zhang A."/>
            <person name="Wang J."/>
        </authorList>
    </citation>
    <scope>NUCLEOTIDE SEQUENCE</scope>
    <source>
        <strain evidence="3">cv. G1812</strain>
    </source>
</reference>
<feature type="compositionally biased region" description="Basic and acidic residues" evidence="1">
    <location>
        <begin position="69"/>
        <end position="80"/>
    </location>
</feature>
<dbReference type="PANTHER" id="PTHR33157:SF12">
    <property type="entry name" value="TRANSPOSASE TNP1_EN_SPM-LIKE DOMAIN-CONTAINING PROTEIN"/>
    <property type="match status" value="1"/>
</dbReference>
<keyword evidence="3" id="KW-1185">Reference proteome</keyword>
<name>A0A8R7QXR7_TRIUA</name>
<evidence type="ECO:0000256" key="1">
    <source>
        <dbReference type="SAM" id="MobiDB-lite"/>
    </source>
</evidence>
<evidence type="ECO:0000313" key="3">
    <source>
        <dbReference type="Proteomes" id="UP000015106"/>
    </source>
</evidence>
<dbReference type="GO" id="GO:0032196">
    <property type="term" value="P:transposition"/>
    <property type="evidence" value="ECO:0007669"/>
    <property type="project" value="InterPro"/>
</dbReference>
<dbReference type="Proteomes" id="UP000015106">
    <property type="component" value="Chromosome 7"/>
</dbReference>
<dbReference type="AlphaFoldDB" id="A0A8R7QXR7"/>
<dbReference type="Gramene" id="TuG1812G0700002438.01.T01">
    <property type="protein sequence ID" value="TuG1812G0700002438.01.T01"/>
    <property type="gene ID" value="TuG1812G0700002438.01"/>
</dbReference>
<evidence type="ECO:0000313" key="2">
    <source>
        <dbReference type="EnsemblPlants" id="TuG1812G0700002438.01.T01"/>
    </source>
</evidence>
<feature type="region of interest" description="Disordered" evidence="1">
    <location>
        <begin position="69"/>
        <end position="89"/>
    </location>
</feature>
<dbReference type="InterPro" id="IPR039266">
    <property type="entry name" value="EN-1/SPM"/>
</dbReference>
<sequence length="163" mass="18367">MCHIIKAASTYISTGITGRDNNKTDVPELFDLYAMAHSAPYKKAKAFSESDIDDPKNFTNRASHNKLMRYRDEGKARKGPDFNPSQPIDPELVMISGGGRYHGLLAIGDGLIRCTSTLPQIKRRQTSSDLEIRPHPWPMDLEIKVSYTESDTFPPLHYVCGRR</sequence>
<accession>A0A8R7QXR7</accession>
<protein>
    <submittedName>
        <fullName evidence="2">Uncharacterized protein</fullName>
    </submittedName>
</protein>
<reference evidence="2" key="3">
    <citation type="submission" date="2022-06" db="UniProtKB">
        <authorList>
            <consortium name="EnsemblPlants"/>
        </authorList>
    </citation>
    <scope>IDENTIFICATION</scope>
</reference>
<proteinExistence type="predicted"/>
<dbReference type="EnsemblPlants" id="TuG1812G0700002438.01.T01">
    <property type="protein sequence ID" value="TuG1812G0700002438.01.T01"/>
    <property type="gene ID" value="TuG1812G0700002438.01"/>
</dbReference>
<reference evidence="2" key="2">
    <citation type="submission" date="2018-03" db="EMBL/GenBank/DDBJ databases">
        <title>The Triticum urartu genome reveals the dynamic nature of wheat genome evolution.</title>
        <authorList>
            <person name="Ling H."/>
            <person name="Ma B."/>
            <person name="Shi X."/>
            <person name="Liu H."/>
            <person name="Dong L."/>
            <person name="Sun H."/>
            <person name="Cao Y."/>
            <person name="Gao Q."/>
            <person name="Zheng S."/>
            <person name="Li Y."/>
            <person name="Yu Y."/>
            <person name="Du H."/>
            <person name="Qi M."/>
            <person name="Li Y."/>
            <person name="Yu H."/>
            <person name="Cui Y."/>
            <person name="Wang N."/>
            <person name="Chen C."/>
            <person name="Wu H."/>
            <person name="Zhao Y."/>
            <person name="Zhang J."/>
            <person name="Li Y."/>
            <person name="Zhou W."/>
            <person name="Zhang B."/>
            <person name="Hu W."/>
            <person name="Eijk M."/>
            <person name="Tang J."/>
            <person name="Witsenboer H."/>
            <person name="Zhao S."/>
            <person name="Li Z."/>
            <person name="Zhang A."/>
            <person name="Wang D."/>
            <person name="Liang C."/>
        </authorList>
    </citation>
    <scope>NUCLEOTIDE SEQUENCE [LARGE SCALE GENOMIC DNA]</scope>
    <source>
        <strain evidence="2">cv. G1812</strain>
    </source>
</reference>
<dbReference type="PANTHER" id="PTHR33157">
    <property type="entry name" value="AUTONOMOUS TRANSPOSABLE ELEMENT EN-1 MOSAIC PROTEIN-RELATED"/>
    <property type="match status" value="1"/>
</dbReference>